<dbReference type="Gene3D" id="3.90.1150.10">
    <property type="entry name" value="Aspartate Aminotransferase, domain 1"/>
    <property type="match status" value="1"/>
</dbReference>
<evidence type="ECO:0000313" key="8">
    <source>
        <dbReference type="Proteomes" id="UP000198852"/>
    </source>
</evidence>
<dbReference type="InterPro" id="IPR006235">
    <property type="entry name" value="OAc-hSer/O-AcSer_sulfhydrylase"/>
</dbReference>
<evidence type="ECO:0000256" key="5">
    <source>
        <dbReference type="PIRSR" id="PIRSR001434-2"/>
    </source>
</evidence>
<dbReference type="OrthoDB" id="9805790at2"/>
<dbReference type="EMBL" id="FOZX01000013">
    <property type="protein sequence ID" value="SFT04599.1"/>
    <property type="molecule type" value="Genomic_DNA"/>
</dbReference>
<feature type="modified residue" description="N6-(pyridoxal phosphate)lysine" evidence="5">
    <location>
        <position position="208"/>
    </location>
</feature>
<dbReference type="PIRSF" id="PIRSF001434">
    <property type="entry name" value="CGS"/>
    <property type="match status" value="1"/>
</dbReference>
<dbReference type="SUPFAM" id="SSF53383">
    <property type="entry name" value="PLP-dependent transferases"/>
    <property type="match status" value="1"/>
</dbReference>
<dbReference type="PANTHER" id="PTHR43797">
    <property type="entry name" value="HOMOCYSTEINE/CYSTEINE SYNTHASE"/>
    <property type="match status" value="1"/>
</dbReference>
<evidence type="ECO:0000313" key="7">
    <source>
        <dbReference type="EMBL" id="SFT04599.1"/>
    </source>
</evidence>
<dbReference type="Pfam" id="PF01053">
    <property type="entry name" value="Cys_Met_Meta_PP"/>
    <property type="match status" value="1"/>
</dbReference>
<dbReference type="Proteomes" id="UP000198852">
    <property type="component" value="Unassembled WGS sequence"/>
</dbReference>
<dbReference type="CDD" id="cd00614">
    <property type="entry name" value="CGS_like"/>
    <property type="match status" value="1"/>
</dbReference>
<dbReference type="GO" id="GO:0006535">
    <property type="term" value="P:cysteine biosynthetic process from serine"/>
    <property type="evidence" value="ECO:0007669"/>
    <property type="project" value="TreeGrafter"/>
</dbReference>
<comment type="cofactor">
    <cofactor evidence="1 6">
        <name>pyridoxal 5'-phosphate</name>
        <dbReference type="ChEBI" id="CHEBI:597326"/>
    </cofactor>
</comment>
<dbReference type="GO" id="GO:0030170">
    <property type="term" value="F:pyridoxal phosphate binding"/>
    <property type="evidence" value="ECO:0007669"/>
    <property type="project" value="InterPro"/>
</dbReference>
<dbReference type="FunFam" id="3.40.640.10:FF:000035">
    <property type="entry name" value="O-succinylhomoserine sulfhydrylase"/>
    <property type="match status" value="1"/>
</dbReference>
<dbReference type="InterPro" id="IPR015424">
    <property type="entry name" value="PyrdxlP-dep_Trfase"/>
</dbReference>
<keyword evidence="8" id="KW-1185">Reference proteome</keyword>
<protein>
    <submittedName>
        <fullName evidence="7">O-acetylhomoserine sulfhydrylase</fullName>
    </submittedName>
</protein>
<evidence type="ECO:0000256" key="6">
    <source>
        <dbReference type="RuleBase" id="RU362118"/>
    </source>
</evidence>
<dbReference type="STRING" id="95161.SAMN05660874_05223"/>
<keyword evidence="3" id="KW-0808">Transferase</keyword>
<evidence type="ECO:0000256" key="2">
    <source>
        <dbReference type="ARBA" id="ARBA00009077"/>
    </source>
</evidence>
<name>A0A1I6UT02_9PSEU</name>
<reference evidence="8" key="1">
    <citation type="submission" date="2016-10" db="EMBL/GenBank/DDBJ databases">
        <authorList>
            <person name="Varghese N."/>
            <person name="Submissions S."/>
        </authorList>
    </citation>
    <scope>NUCLEOTIDE SEQUENCE [LARGE SCALE GENOMIC DNA]</scope>
    <source>
        <strain evidence="8">DSM 44771</strain>
    </source>
</reference>
<gene>
    <name evidence="7" type="ORF">SAMN05660874_05223</name>
</gene>
<dbReference type="GO" id="GO:0071269">
    <property type="term" value="P:L-homocysteine biosynthetic process"/>
    <property type="evidence" value="ECO:0007669"/>
    <property type="project" value="TreeGrafter"/>
</dbReference>
<dbReference type="PROSITE" id="PS00868">
    <property type="entry name" value="CYS_MET_METAB_PP"/>
    <property type="match status" value="1"/>
</dbReference>
<organism evidence="7 8">
    <name type="scientific">Saccharopolyspora flava</name>
    <dbReference type="NCBI Taxonomy" id="95161"/>
    <lineage>
        <taxon>Bacteria</taxon>
        <taxon>Bacillati</taxon>
        <taxon>Actinomycetota</taxon>
        <taxon>Actinomycetes</taxon>
        <taxon>Pseudonocardiales</taxon>
        <taxon>Pseudonocardiaceae</taxon>
        <taxon>Saccharopolyspora</taxon>
    </lineage>
</organism>
<sequence>MDRQWGFRTRALHAGAVPDVATGARAVPIYQSTSFVFKDTADAASLFALQKFGTVYSRMSNPTVAVLEERLASLDGGLGAVATASGQSAEFLTFAALAGAGDEIVAAAGLYGGTITQLDVTLRRFGVSTTFVPGADPAAVADAITDRTKVVFAEAIANPSGEVADIAGLAEVAHAAGVPLAIDATLATPFLLRPIEHGADIVIHSATKFLGGHGTTLGGVVVEAGRFDWGNGRFPSMTEPIPSYGGLSWWGNFQEFGFLTKLRAEQLRDIGPSLSPTAAFQLLQGVETLPLRMTEHVANARAVAEWLDADSRVSYVRWAGLPGHPHHERARHYTPLGPGAVFSFGLAGGRDAGRAFIESLQLCSHLANVGDSRTLVIHPASTTHQQLSESQLRDAGVEPDLVRISVGLEDVDDILWDLDVALTEACKERA</sequence>
<dbReference type="GO" id="GO:0005737">
    <property type="term" value="C:cytoplasm"/>
    <property type="evidence" value="ECO:0007669"/>
    <property type="project" value="TreeGrafter"/>
</dbReference>
<dbReference type="PANTHER" id="PTHR43797:SF2">
    <property type="entry name" value="HOMOCYSTEINE_CYSTEINE SYNTHASE"/>
    <property type="match status" value="1"/>
</dbReference>
<dbReference type="GO" id="GO:0004124">
    <property type="term" value="F:cysteine synthase activity"/>
    <property type="evidence" value="ECO:0007669"/>
    <property type="project" value="TreeGrafter"/>
</dbReference>
<dbReference type="InterPro" id="IPR054542">
    <property type="entry name" value="Cys_met_metab_PP"/>
</dbReference>
<dbReference type="AlphaFoldDB" id="A0A1I6UT02"/>
<dbReference type="NCBIfam" id="TIGR01326">
    <property type="entry name" value="OAH_OAS_sulfhy"/>
    <property type="match status" value="1"/>
</dbReference>
<dbReference type="GO" id="GO:0019346">
    <property type="term" value="P:transsulfuration"/>
    <property type="evidence" value="ECO:0007669"/>
    <property type="project" value="InterPro"/>
</dbReference>
<evidence type="ECO:0000256" key="4">
    <source>
        <dbReference type="ARBA" id="ARBA00022898"/>
    </source>
</evidence>
<accession>A0A1I6UT02</accession>
<dbReference type="InterPro" id="IPR015421">
    <property type="entry name" value="PyrdxlP-dep_Trfase_major"/>
</dbReference>
<proteinExistence type="inferred from homology"/>
<keyword evidence="4 5" id="KW-0663">Pyridoxal phosphate</keyword>
<comment type="similarity">
    <text evidence="2 6">Belongs to the trans-sulfuration enzymes family.</text>
</comment>
<evidence type="ECO:0000256" key="3">
    <source>
        <dbReference type="ARBA" id="ARBA00022679"/>
    </source>
</evidence>
<dbReference type="InterPro" id="IPR000277">
    <property type="entry name" value="Cys/Met-Metab_PyrdxlP-dep_enz"/>
</dbReference>
<dbReference type="Gene3D" id="3.40.640.10">
    <property type="entry name" value="Type I PLP-dependent aspartate aminotransferase-like (Major domain)"/>
    <property type="match status" value="1"/>
</dbReference>
<dbReference type="InterPro" id="IPR015422">
    <property type="entry name" value="PyrdxlP-dep_Trfase_small"/>
</dbReference>
<evidence type="ECO:0000256" key="1">
    <source>
        <dbReference type="ARBA" id="ARBA00001933"/>
    </source>
</evidence>
<dbReference type="GO" id="GO:0003961">
    <property type="term" value="F:O-acetylhomoserine aminocarboxypropyltransferase activity"/>
    <property type="evidence" value="ECO:0007669"/>
    <property type="project" value="TreeGrafter"/>
</dbReference>
<dbReference type="RefSeq" id="WP_093423223.1">
    <property type="nucleotide sequence ID" value="NZ_FOZX01000013.1"/>
</dbReference>